<dbReference type="Gene3D" id="1.10.357.10">
    <property type="entry name" value="Tetracycline Repressor, domain 2"/>
    <property type="match status" value="1"/>
</dbReference>
<dbReference type="OrthoDB" id="4214267at2"/>
<keyword evidence="1" id="KW-0805">Transcription regulation</keyword>
<dbReference type="InterPro" id="IPR001647">
    <property type="entry name" value="HTH_TetR"/>
</dbReference>
<dbReference type="PRINTS" id="PR00455">
    <property type="entry name" value="HTHTETR"/>
</dbReference>
<gene>
    <name evidence="6" type="ORF">DEJ47_33895</name>
</gene>
<evidence type="ECO:0000256" key="3">
    <source>
        <dbReference type="ARBA" id="ARBA00023163"/>
    </source>
</evidence>
<reference evidence="6 7" key="1">
    <citation type="submission" date="2018-05" db="EMBL/GenBank/DDBJ databases">
        <title>Streptomyces venezuelae.</title>
        <authorList>
            <person name="Kim W."/>
            <person name="Lee N."/>
            <person name="Cho B.-K."/>
        </authorList>
    </citation>
    <scope>NUCLEOTIDE SEQUENCE [LARGE SCALE GENOMIC DNA]</scope>
    <source>
        <strain evidence="6 7">ATCC 14583</strain>
    </source>
</reference>
<dbReference type="SUPFAM" id="SSF48498">
    <property type="entry name" value="Tetracyclin repressor-like, C-terminal domain"/>
    <property type="match status" value="1"/>
</dbReference>
<dbReference type="PROSITE" id="PS50977">
    <property type="entry name" value="HTH_TETR_2"/>
    <property type="match status" value="1"/>
</dbReference>
<feature type="domain" description="HTH tetR-type" evidence="5">
    <location>
        <begin position="4"/>
        <end position="64"/>
    </location>
</feature>
<dbReference type="SUPFAM" id="SSF46689">
    <property type="entry name" value="Homeodomain-like"/>
    <property type="match status" value="1"/>
</dbReference>
<dbReference type="GO" id="GO:0003677">
    <property type="term" value="F:DNA binding"/>
    <property type="evidence" value="ECO:0007669"/>
    <property type="project" value="UniProtKB-UniRule"/>
</dbReference>
<protein>
    <submittedName>
        <fullName evidence="6">TetR family transcriptional regulator</fullName>
    </submittedName>
</protein>
<sequence>MEHAEAETRLLDAAERLFYERGVQSVGMDQVRTASGVSLKRLYHLFPSKSELVRACLERRDRRWRGRLAAYVDEAHGRDGGEERVLAVYDWLYAWFAEPDFRGCAFVNSFGELGAVDPGVAETVRAHKAAFREYVAGLAADAGVPEPAVGPLVLLAEGAMTAAAISGSPEPARQARAGAAQLLAASKAQVPAS</sequence>
<dbReference type="EMBL" id="CP029193">
    <property type="protein sequence ID" value="QES30752.1"/>
    <property type="molecule type" value="Genomic_DNA"/>
</dbReference>
<accession>A0A5P2BK30</accession>
<keyword evidence="3" id="KW-0804">Transcription</keyword>
<evidence type="ECO:0000256" key="4">
    <source>
        <dbReference type="PROSITE-ProRule" id="PRU00335"/>
    </source>
</evidence>
<evidence type="ECO:0000256" key="2">
    <source>
        <dbReference type="ARBA" id="ARBA00023125"/>
    </source>
</evidence>
<dbReference type="InterPro" id="IPR036271">
    <property type="entry name" value="Tet_transcr_reg_TetR-rel_C_sf"/>
</dbReference>
<evidence type="ECO:0000313" key="6">
    <source>
        <dbReference type="EMBL" id="QES30752.1"/>
    </source>
</evidence>
<dbReference type="PANTHER" id="PTHR47506:SF1">
    <property type="entry name" value="HTH-TYPE TRANSCRIPTIONAL REGULATOR YJDC"/>
    <property type="match status" value="1"/>
</dbReference>
<evidence type="ECO:0000256" key="1">
    <source>
        <dbReference type="ARBA" id="ARBA00023015"/>
    </source>
</evidence>
<dbReference type="InterPro" id="IPR009057">
    <property type="entry name" value="Homeodomain-like_sf"/>
</dbReference>
<evidence type="ECO:0000259" key="5">
    <source>
        <dbReference type="PROSITE" id="PS50977"/>
    </source>
</evidence>
<dbReference type="RefSeq" id="WP_150174940.1">
    <property type="nucleotide sequence ID" value="NZ_CP029193.1"/>
</dbReference>
<dbReference type="Pfam" id="PF00440">
    <property type="entry name" value="TetR_N"/>
    <property type="match status" value="1"/>
</dbReference>
<dbReference type="Proteomes" id="UP000323046">
    <property type="component" value="Chromosome"/>
</dbReference>
<proteinExistence type="predicted"/>
<evidence type="ECO:0000313" key="7">
    <source>
        <dbReference type="Proteomes" id="UP000323046"/>
    </source>
</evidence>
<dbReference type="AlphaFoldDB" id="A0A5P2BK30"/>
<name>A0A5P2BK30_STRVZ</name>
<keyword evidence="7" id="KW-1185">Reference proteome</keyword>
<feature type="DNA-binding region" description="H-T-H motif" evidence="4">
    <location>
        <begin position="27"/>
        <end position="46"/>
    </location>
</feature>
<dbReference type="PANTHER" id="PTHR47506">
    <property type="entry name" value="TRANSCRIPTIONAL REGULATORY PROTEIN"/>
    <property type="match status" value="1"/>
</dbReference>
<keyword evidence="2 4" id="KW-0238">DNA-binding</keyword>
<organism evidence="6 7">
    <name type="scientific">Streptomyces venezuelae</name>
    <dbReference type="NCBI Taxonomy" id="54571"/>
    <lineage>
        <taxon>Bacteria</taxon>
        <taxon>Bacillati</taxon>
        <taxon>Actinomycetota</taxon>
        <taxon>Actinomycetes</taxon>
        <taxon>Kitasatosporales</taxon>
        <taxon>Streptomycetaceae</taxon>
        <taxon>Streptomyces</taxon>
    </lineage>
</organism>